<dbReference type="InterPro" id="IPR045351">
    <property type="entry name" value="DUF6531"/>
</dbReference>
<evidence type="ECO:0000256" key="2">
    <source>
        <dbReference type="ARBA" id="ARBA00022525"/>
    </source>
</evidence>
<feature type="domain" description="Carbohydrate-binding module family 96" evidence="7">
    <location>
        <begin position="292"/>
        <end position="448"/>
    </location>
</feature>
<dbReference type="Pfam" id="PF05593">
    <property type="entry name" value="RHS_repeat"/>
    <property type="match status" value="2"/>
</dbReference>
<sequence>MLKSFKKFTRLISFTLILLIIFNLISVSAVEAAAPLKQTPKENALKADIGELPNKAPKTKMELISKRTKYSTRYLNPDGSFTEEIYLEPQFYKDPVDKQWKEIDNNLKISNKKVGKFENKANDFNVLFSEKAGPEEIISIEKDGKCISLVPIDAQLANGVSKNNGISYKNIYKETDIQYFVKGNKVKEDIIINSYTGKNTFTFEIKLKGLKVEEKDGIIYFTDNKDERLWYFEKPFMVDSNDKYSDKVNLVLRKENGKAYVVVVADKTFLEDTNTKYPVTIDPTINDWDVMRDTFIASNFKDSSYSSLNKMYTGVDQSYYGTMRSLVQFYLPSLPSDSKILSANFNAYQTQVDQTTVSIDLYRITSNWTGSVTWNTQPAIAANKEATVTNNTSNQYWQWDITQLVKDWYNGIQPNYGLMLKQQNEDTAPFRAFNTVNIGNNTPKLTINYWVDPIGLEDFWGYTKDSVNPANGNLVLQQSDFSVLGRGIPLGITRTYNSRKADVSGMFGYGWTSNVETKIVDAGKGPITFMDGDGTRHIFGEEVGGGYKAHGGIYLNLVKNGDGTYTITQADGTKINFNTSGKLSSIIDTNNNKTELFYTNGKLTLIKDASLREVIINYGANGYVSSINIPGSRTISYEYDANGNLIKIIDPELKEISMGYDANHNLISIIDQRNIATTITYEAGSVKNISHHITINGLQTTSTTSYSYDFNNSVTTLIDGEGKRIDYLYNPNKNIVQITENPLDAQNNAVTTFFYDNNNNLTQIIEPNINKVNGTNAYVITYDANGNVTGVQLPEGQNSTTVYDQRNNPVVQTDFNGYQSINAYDNNNNQLEATDANIQTRASRYFSNGNIDYDTRMISSSDNLISNGNFENGTTWSDKWTSSIENGKTALITWSSTAKYGNKGLSISNPTGWVTVSSDKLPYETGQKYVISGYIKTVNTTNSAYIKVDFYDANNVWKGHTYGYYLKGTHDWTRIFAVIDSAPAGTTQIAASVGMNAGAGTAYFDGIQLEKGTIVSAYSIVENAGFEKYDGQNMPFNWQTSGNLTVNDKVYLKSNQTDDNVYVGNASFKMTGETGKNKYIKQRINLSGDQNTKFTLSGWSNQEGANPSGGDYALQVIVNYTDGSQGIFANDFSKTTEGWQHVAAEIKPAKAFNSIDVYYYYYNQAGTAYFDAMRLETGNSITGYQYDTNQNYITKVTNPIGNIVQYQYDAVGNKTGITDGKGKTTFFTYDKRNLLTKVKDVKLNETIYGYDNAGNRTTVTDARNKVTTYNYNEFNKVSKIINPLNQIIEFGYDKNGNTTKIIFPKGDTVSYSYNALNRLSEIYYNGVKKWDYGYDANGNINSVTETATGKNISYTFDKNNRVTKQQEGVSNSIDYGYDNNSNLTSLQITSGAASASYGYSYNSLNQIVNLTRNGGSIEKFIYDEQGNVISIRRSNGTYTSFEYDDANRLKALKNFNSTGELLDKYEYTYDENGNRTSVTTKNGIINYQYDELNQLIQETLLDGTTISYEYDAVGNRTKKTVTNGSSTITNYAYNDGNELVSVNGQVYTYDANGNLTSNGNKTFIYDVENRLIEVKNSSNQTIASFTYDHEGKRTSMTTASGTIYFHYSGDKVVYETDENNNIIAEYTYDAQGNPATIIKNGVTYYYHVNGHGDVMALTDESGNVVAEYNYDAYGNIVSQSGSMASANPLRYAGYRYDEATGLYYLMARYYDANVGRFITRDTFHGFVDEPRSLNQYAYTNNNPVMFADPSGHFSVAVGIYLIPGIGEVAIVGTAIFVGGVAIGLGLSWLSNKIVSWIDNYGKAQIAQASANVPNKLKTPDGRVDLGKFNQKKPGGGPPTWIGPLGWYIQKDMARHGGRVWKLFDWAGNRIASLAGDGKILGK</sequence>
<dbReference type="PANTHER" id="PTHR32305:SF15">
    <property type="entry name" value="PROTEIN RHSA-RELATED"/>
    <property type="match status" value="1"/>
</dbReference>
<keyword evidence="5" id="KW-1133">Transmembrane helix</keyword>
<dbReference type="InterPro" id="IPR031325">
    <property type="entry name" value="RHS_repeat"/>
</dbReference>
<dbReference type="NCBIfam" id="NF033679">
    <property type="entry name" value="DNRLRE_dom"/>
    <property type="match status" value="1"/>
</dbReference>
<dbReference type="Gene3D" id="2.180.10.10">
    <property type="entry name" value="RHS repeat-associated core"/>
    <property type="match status" value="2"/>
</dbReference>
<evidence type="ECO:0000259" key="6">
    <source>
        <dbReference type="Pfam" id="PF20148"/>
    </source>
</evidence>
<keyword evidence="5" id="KW-0812">Transmembrane</keyword>
<comment type="subcellular location">
    <subcellularLocation>
        <location evidence="1">Secreted</location>
    </subcellularLocation>
</comment>
<evidence type="ECO:0000256" key="1">
    <source>
        <dbReference type="ARBA" id="ARBA00004613"/>
    </source>
</evidence>
<dbReference type="InterPro" id="IPR050708">
    <property type="entry name" value="T6SS_VgrG/RHS"/>
</dbReference>
<evidence type="ECO:0000259" key="8">
    <source>
        <dbReference type="Pfam" id="PF25023"/>
    </source>
</evidence>
<keyword evidence="10" id="KW-1185">Reference proteome</keyword>
<keyword evidence="2" id="KW-0964">Secreted</keyword>
<protein>
    <submittedName>
        <fullName evidence="9">RHS repeat-associated core domain-containing protein</fullName>
    </submittedName>
</protein>
<keyword evidence="4" id="KW-0677">Repeat</keyword>
<dbReference type="Pfam" id="PF25023">
    <property type="entry name" value="TEN_YD-shell"/>
    <property type="match status" value="2"/>
</dbReference>
<dbReference type="Gene3D" id="2.60.120.260">
    <property type="entry name" value="Galactose-binding domain-like"/>
    <property type="match status" value="2"/>
</dbReference>
<dbReference type="RefSeq" id="WP_073248564.1">
    <property type="nucleotide sequence ID" value="NZ_FQVG01000022.1"/>
</dbReference>
<keyword evidence="5" id="KW-0472">Membrane</keyword>
<evidence type="ECO:0000259" key="7">
    <source>
        <dbReference type="Pfam" id="PF24517"/>
    </source>
</evidence>
<feature type="domain" description="DUF6531" evidence="6">
    <location>
        <begin position="465"/>
        <end position="539"/>
    </location>
</feature>
<evidence type="ECO:0000256" key="3">
    <source>
        <dbReference type="ARBA" id="ARBA00022729"/>
    </source>
</evidence>
<keyword evidence="3" id="KW-0732">Signal</keyword>
<dbReference type="InterPro" id="IPR022385">
    <property type="entry name" value="Rhs_assc_core"/>
</dbReference>
<dbReference type="NCBIfam" id="TIGR01643">
    <property type="entry name" value="YD_repeat_2x"/>
    <property type="match status" value="5"/>
</dbReference>
<name>A0A1M4X751_9CLOT</name>
<feature type="transmembrane region" description="Helical" evidence="5">
    <location>
        <begin position="1768"/>
        <end position="1789"/>
    </location>
</feature>
<dbReference type="EMBL" id="FQVG01000022">
    <property type="protein sequence ID" value="SHE89314.1"/>
    <property type="molecule type" value="Genomic_DNA"/>
</dbReference>
<feature type="domain" description="Teneurin-like YD-shell" evidence="8">
    <location>
        <begin position="1228"/>
        <end position="1312"/>
    </location>
</feature>
<dbReference type="PANTHER" id="PTHR32305">
    <property type="match status" value="1"/>
</dbReference>
<evidence type="ECO:0000256" key="5">
    <source>
        <dbReference type="SAM" id="Phobius"/>
    </source>
</evidence>
<dbReference type="GO" id="GO:0005576">
    <property type="term" value="C:extracellular region"/>
    <property type="evidence" value="ECO:0007669"/>
    <property type="project" value="UniProtKB-SubCell"/>
</dbReference>
<dbReference type="Proteomes" id="UP000184423">
    <property type="component" value="Unassembled WGS sequence"/>
</dbReference>
<evidence type="ECO:0000256" key="4">
    <source>
        <dbReference type="ARBA" id="ARBA00022737"/>
    </source>
</evidence>
<dbReference type="InterPro" id="IPR056823">
    <property type="entry name" value="TEN-like_YD-shell"/>
</dbReference>
<dbReference type="NCBIfam" id="TIGR03696">
    <property type="entry name" value="Rhs_assc_core"/>
    <property type="match status" value="1"/>
</dbReference>
<evidence type="ECO:0000313" key="9">
    <source>
        <dbReference type="EMBL" id="SHE89314.1"/>
    </source>
</evidence>
<gene>
    <name evidence="9" type="ORF">SAMN02746091_01328</name>
</gene>
<dbReference type="Pfam" id="PF24517">
    <property type="entry name" value="CBM96"/>
    <property type="match status" value="1"/>
</dbReference>
<dbReference type="InterPro" id="IPR006530">
    <property type="entry name" value="YD"/>
</dbReference>
<dbReference type="Gene3D" id="2.60.120.970">
    <property type="match status" value="1"/>
</dbReference>
<feature type="domain" description="Teneurin-like YD-shell" evidence="8">
    <location>
        <begin position="1478"/>
        <end position="1744"/>
    </location>
</feature>
<accession>A0A1M4X751</accession>
<dbReference type="InterPro" id="IPR055372">
    <property type="entry name" value="CBM96"/>
</dbReference>
<dbReference type="Pfam" id="PF20148">
    <property type="entry name" value="DUF6531"/>
    <property type="match status" value="1"/>
</dbReference>
<proteinExistence type="predicted"/>
<organism evidence="9 10">
    <name type="scientific">Caloramator proteoclasticus DSM 10124</name>
    <dbReference type="NCBI Taxonomy" id="1121262"/>
    <lineage>
        <taxon>Bacteria</taxon>
        <taxon>Bacillati</taxon>
        <taxon>Bacillota</taxon>
        <taxon>Clostridia</taxon>
        <taxon>Eubacteriales</taxon>
        <taxon>Clostridiaceae</taxon>
        <taxon>Caloramator</taxon>
    </lineage>
</organism>
<reference evidence="10" key="1">
    <citation type="submission" date="2016-11" db="EMBL/GenBank/DDBJ databases">
        <authorList>
            <person name="Varghese N."/>
            <person name="Submissions S."/>
        </authorList>
    </citation>
    <scope>NUCLEOTIDE SEQUENCE [LARGE SCALE GENOMIC DNA]</scope>
    <source>
        <strain evidence="10">DSM 10124</strain>
    </source>
</reference>
<evidence type="ECO:0000313" key="10">
    <source>
        <dbReference type="Proteomes" id="UP000184423"/>
    </source>
</evidence>